<evidence type="ECO:0000256" key="1">
    <source>
        <dbReference type="SAM" id="MobiDB-lite"/>
    </source>
</evidence>
<feature type="compositionally biased region" description="Low complexity" evidence="1">
    <location>
        <begin position="47"/>
        <end position="56"/>
    </location>
</feature>
<feature type="region of interest" description="Disordered" evidence="1">
    <location>
        <begin position="1"/>
        <end position="112"/>
    </location>
</feature>
<organism evidence="2 3">
    <name type="scientific">Geodia barretti</name>
    <name type="common">Barrett's horny sponge</name>
    <dbReference type="NCBI Taxonomy" id="519541"/>
    <lineage>
        <taxon>Eukaryota</taxon>
        <taxon>Metazoa</taxon>
        <taxon>Porifera</taxon>
        <taxon>Demospongiae</taxon>
        <taxon>Heteroscleromorpha</taxon>
        <taxon>Tetractinellida</taxon>
        <taxon>Astrophorina</taxon>
        <taxon>Geodiidae</taxon>
        <taxon>Geodia</taxon>
    </lineage>
</organism>
<gene>
    <name evidence="2" type="ORF">GBAR_LOCUS17916</name>
</gene>
<feature type="compositionally biased region" description="Basic and acidic residues" evidence="1">
    <location>
        <begin position="62"/>
        <end position="74"/>
    </location>
</feature>
<reference evidence="2" key="1">
    <citation type="submission" date="2023-03" db="EMBL/GenBank/DDBJ databases">
        <authorList>
            <person name="Steffen K."/>
            <person name="Cardenas P."/>
        </authorList>
    </citation>
    <scope>NUCLEOTIDE SEQUENCE</scope>
</reference>
<feature type="region of interest" description="Disordered" evidence="1">
    <location>
        <begin position="236"/>
        <end position="255"/>
    </location>
</feature>
<evidence type="ECO:0000313" key="3">
    <source>
        <dbReference type="Proteomes" id="UP001174909"/>
    </source>
</evidence>
<name>A0AA35SK40_GEOBA</name>
<dbReference type="AlphaFoldDB" id="A0AA35SK40"/>
<comment type="caution">
    <text evidence="2">The sequence shown here is derived from an EMBL/GenBank/DDBJ whole genome shotgun (WGS) entry which is preliminary data.</text>
</comment>
<dbReference type="EMBL" id="CASHTH010002548">
    <property type="protein sequence ID" value="CAI8031565.1"/>
    <property type="molecule type" value="Genomic_DNA"/>
</dbReference>
<feature type="compositionally biased region" description="Basic and acidic residues" evidence="1">
    <location>
        <begin position="236"/>
        <end position="253"/>
    </location>
</feature>
<evidence type="ECO:0000313" key="2">
    <source>
        <dbReference type="EMBL" id="CAI8031565.1"/>
    </source>
</evidence>
<feature type="compositionally biased region" description="Low complexity" evidence="1">
    <location>
        <begin position="95"/>
        <end position="107"/>
    </location>
</feature>
<accession>A0AA35SK40</accession>
<keyword evidence="3" id="KW-1185">Reference proteome</keyword>
<feature type="compositionally biased region" description="Acidic residues" evidence="1">
    <location>
        <begin position="75"/>
        <end position="86"/>
    </location>
</feature>
<proteinExistence type="predicted"/>
<sequence>MGSRCCKPSAASKYQTHEDNGSSPPHGDEEPQEPATKKDVAPLYEKSTSPASSSSTEPLVAKAKDATEAGKPEQEEREGEEVGGEEGECRERESSVSPLSPSEPLPLKRVKDQDRKDSMFSFNVGSTESLVGLFGQDRLNPADFKNKPIKFKKIQPTIQTGDLALLYRREHPVPHVAIFVNHVETDPLFPLLLVKGKTKPLPREKFHPGQTAFHPSNHSHHEDILRRLRKSRRALYPDDRSNRRGESDGCDNRRRSHTLLQEGAKCYRGG</sequence>
<dbReference type="Proteomes" id="UP001174909">
    <property type="component" value="Unassembled WGS sequence"/>
</dbReference>
<protein>
    <submittedName>
        <fullName evidence="2">Uncharacterized protein</fullName>
    </submittedName>
</protein>